<reference evidence="1 2" key="1">
    <citation type="journal article" date="2022" name="bioRxiv">
        <title>The genome of the oomycete Peronosclerospora sorghi, a cosmopolitan pathogen of maize and sorghum, is inflated with dispersed pseudogenes.</title>
        <authorList>
            <person name="Fletcher K."/>
            <person name="Martin F."/>
            <person name="Isakeit T."/>
            <person name="Cavanaugh K."/>
            <person name="Magill C."/>
            <person name="Michelmore R."/>
        </authorList>
    </citation>
    <scope>NUCLEOTIDE SEQUENCE [LARGE SCALE GENOMIC DNA]</scope>
    <source>
        <strain evidence="1">P6</strain>
    </source>
</reference>
<proteinExistence type="predicted"/>
<comment type="caution">
    <text evidence="1">The sequence shown here is derived from an EMBL/GenBank/DDBJ whole genome shotgun (WGS) entry which is preliminary data.</text>
</comment>
<organism evidence="1 2">
    <name type="scientific">Peronosclerospora sorghi</name>
    <dbReference type="NCBI Taxonomy" id="230839"/>
    <lineage>
        <taxon>Eukaryota</taxon>
        <taxon>Sar</taxon>
        <taxon>Stramenopiles</taxon>
        <taxon>Oomycota</taxon>
        <taxon>Peronosporomycetes</taxon>
        <taxon>Peronosporales</taxon>
        <taxon>Peronosporaceae</taxon>
        <taxon>Peronosclerospora</taxon>
    </lineage>
</organism>
<sequence length="145" mass="16415">MGFQDEVYAKYSGADEADYDRQRRVLDAFQTLFDALPLCAVVQEKIFIVHGGLFSRDHVTLAELRGIARHREPPLHQSTREDQLFEELLWSDPRLVASRQASERGAGVEFGVHVTNHFCLVNQLALILRSHECALEGYEILHGGP</sequence>
<protein>
    <submittedName>
        <fullName evidence="1">Uncharacterized protein</fullName>
    </submittedName>
</protein>
<dbReference type="EMBL" id="CM047585">
    <property type="protein sequence ID" value="KAI9911003.1"/>
    <property type="molecule type" value="Genomic_DNA"/>
</dbReference>
<evidence type="ECO:0000313" key="1">
    <source>
        <dbReference type="EMBL" id="KAI9911003.1"/>
    </source>
</evidence>
<gene>
    <name evidence="1" type="ORF">PsorP6_010099</name>
</gene>
<keyword evidence="2" id="KW-1185">Reference proteome</keyword>
<name>A0ACC0VWU9_9STRA</name>
<accession>A0ACC0VWU9</accession>
<evidence type="ECO:0000313" key="2">
    <source>
        <dbReference type="Proteomes" id="UP001163321"/>
    </source>
</evidence>
<dbReference type="Proteomes" id="UP001163321">
    <property type="component" value="Chromosome 6"/>
</dbReference>